<feature type="compositionally biased region" description="Polar residues" evidence="1">
    <location>
        <begin position="156"/>
        <end position="175"/>
    </location>
</feature>
<gene>
    <name evidence="3" type="ORF">KW502_07490</name>
</gene>
<proteinExistence type="predicted"/>
<evidence type="ECO:0000313" key="3">
    <source>
        <dbReference type="EMBL" id="MBW2961639.1"/>
    </source>
</evidence>
<feature type="transmembrane region" description="Helical" evidence="2">
    <location>
        <begin position="45"/>
        <end position="67"/>
    </location>
</feature>
<feature type="region of interest" description="Disordered" evidence="1">
    <location>
        <begin position="122"/>
        <end position="141"/>
    </location>
</feature>
<feature type="compositionally biased region" description="Basic and acidic residues" evidence="1">
    <location>
        <begin position="122"/>
        <end position="134"/>
    </location>
</feature>
<reference evidence="3 4" key="1">
    <citation type="submission" date="2021-07" db="EMBL/GenBank/DDBJ databases">
        <title>Mesonia aestuariivivens sp. nov., isolated from a tidal flat.</title>
        <authorList>
            <person name="Kim Y.-O."/>
            <person name="Yoon J.-H."/>
        </authorList>
    </citation>
    <scope>NUCLEOTIDE SEQUENCE [LARGE SCALE GENOMIC DNA]</scope>
    <source>
        <strain evidence="3 4">JHPTF-M18</strain>
    </source>
</reference>
<evidence type="ECO:0000313" key="4">
    <source>
        <dbReference type="Proteomes" id="UP000719267"/>
    </source>
</evidence>
<feature type="region of interest" description="Disordered" evidence="1">
    <location>
        <begin position="156"/>
        <end position="192"/>
    </location>
</feature>
<evidence type="ECO:0000256" key="2">
    <source>
        <dbReference type="SAM" id="Phobius"/>
    </source>
</evidence>
<dbReference type="Proteomes" id="UP000719267">
    <property type="component" value="Unassembled WGS sequence"/>
</dbReference>
<comment type="caution">
    <text evidence="3">The sequence shown here is derived from an EMBL/GenBank/DDBJ whole genome shotgun (WGS) entry which is preliminary data.</text>
</comment>
<accession>A0ABS6W1M2</accession>
<evidence type="ECO:0008006" key="5">
    <source>
        <dbReference type="Google" id="ProtNLM"/>
    </source>
</evidence>
<keyword evidence="2" id="KW-0812">Transmembrane</keyword>
<organism evidence="3 4">
    <name type="scientific">Mesonia aestuariivivens</name>
    <dbReference type="NCBI Taxonomy" id="2796128"/>
    <lineage>
        <taxon>Bacteria</taxon>
        <taxon>Pseudomonadati</taxon>
        <taxon>Bacteroidota</taxon>
        <taxon>Flavobacteriia</taxon>
        <taxon>Flavobacteriales</taxon>
        <taxon>Flavobacteriaceae</taxon>
        <taxon>Mesonia</taxon>
    </lineage>
</organism>
<sequence length="527" mass="59154">MKEKKDIDRLFQESFKEFEATPKDHVWENIANKLQHKKKRKIIPLWYKLTGVAAILIAGLFIGNFLINTPQQKVVHTDSKKITEPKTDEKDKTFNKEKTIHQTSTETLTVISIDNSSDTVTKLDRKNSKNHTNDSKVNINSNLVLNNTSSIENNYSVKNQKLSSTSTQKINSSANSEEEKNHADFNSGQNNSTKTLVHQENLSSEEQSLKSNLTHNLDEHNKENKFIENTNPLNKERIIIHEKPINENTSIVEENSADKTKNLVEVAKELNKEGDNEKEKDNVQQLSKWLIKANISPIYYGSLNGSNNLDKTLAGNNTKGEVTMAYGINFAYAISEKIKVRSGISKVNMSYNINDIAYSTNVNATRLEGITSSPNYSSIEVLSIKNQSKPATSVDTQEFSSAPIAPDTKGVINQQLGYLEIPVEVEYALLNKRFGINLIGGASTLLLNDNSISINSNNGQLSLGEANNLNKVSFTTNLGLGFGYNLSEKFEVNLEPTFKYQLNTYNNTINDFKPYYFGVYTGFSFKF</sequence>
<name>A0ABS6W1M2_9FLAO</name>
<dbReference type="RefSeq" id="WP_219039928.1">
    <property type="nucleotide sequence ID" value="NZ_JAHWDF010000006.1"/>
</dbReference>
<dbReference type="EMBL" id="JAHWDF010000006">
    <property type="protein sequence ID" value="MBW2961639.1"/>
    <property type="molecule type" value="Genomic_DNA"/>
</dbReference>
<evidence type="ECO:0000256" key="1">
    <source>
        <dbReference type="SAM" id="MobiDB-lite"/>
    </source>
</evidence>
<keyword evidence="2" id="KW-1133">Transmembrane helix</keyword>
<protein>
    <recommendedName>
        <fullName evidence="5">Outer membrane protein beta-barrel domain-containing protein</fullName>
    </recommendedName>
</protein>
<keyword evidence="2" id="KW-0472">Membrane</keyword>
<keyword evidence="4" id="KW-1185">Reference proteome</keyword>